<protein>
    <submittedName>
        <fullName evidence="10">Transmembrane protein 53</fullName>
    </submittedName>
</protein>
<dbReference type="SUPFAM" id="SSF53474">
    <property type="entry name" value="alpha/beta-Hydrolases"/>
    <property type="match status" value="1"/>
</dbReference>
<evidence type="ECO:0000256" key="4">
    <source>
        <dbReference type="ARBA" id="ARBA00023136"/>
    </source>
</evidence>
<evidence type="ECO:0000256" key="3">
    <source>
        <dbReference type="ARBA" id="ARBA00022989"/>
    </source>
</evidence>
<dbReference type="GO" id="GO:0005640">
    <property type="term" value="C:nuclear outer membrane"/>
    <property type="evidence" value="ECO:0007669"/>
    <property type="project" value="UniProtKB-SubCell"/>
</dbReference>
<evidence type="ECO:0000256" key="2">
    <source>
        <dbReference type="ARBA" id="ARBA00022692"/>
    </source>
</evidence>
<evidence type="ECO:0000256" key="1">
    <source>
        <dbReference type="ARBA" id="ARBA00007387"/>
    </source>
</evidence>
<dbReference type="Gene3D" id="3.40.50.1820">
    <property type="entry name" value="alpha/beta hydrolase"/>
    <property type="match status" value="1"/>
</dbReference>
<evidence type="ECO:0000313" key="9">
    <source>
        <dbReference type="Proteomes" id="UP001318040"/>
    </source>
</evidence>
<dbReference type="Pfam" id="PF05705">
    <property type="entry name" value="DUF829"/>
    <property type="match status" value="1"/>
</dbReference>
<feature type="region of interest" description="Disordered" evidence="7">
    <location>
        <begin position="278"/>
        <end position="330"/>
    </location>
</feature>
<feature type="transmembrane region" description="Helical" evidence="8">
    <location>
        <begin position="171"/>
        <end position="193"/>
    </location>
</feature>
<proteinExistence type="inferred from homology"/>
<comment type="similarity">
    <text evidence="1">Belongs to the TMEM53 family.</text>
</comment>
<comment type="subcellular location">
    <subcellularLocation>
        <location evidence="6">Nucleus outer membrane</location>
        <topology evidence="6">Single-pass membrane protein</topology>
    </subcellularLocation>
</comment>
<evidence type="ECO:0000256" key="7">
    <source>
        <dbReference type="SAM" id="MobiDB-lite"/>
    </source>
</evidence>
<evidence type="ECO:0000313" key="10">
    <source>
        <dbReference type="RefSeq" id="XP_032821907.1"/>
    </source>
</evidence>
<dbReference type="Proteomes" id="UP001318040">
    <property type="component" value="Chromosome 35"/>
</dbReference>
<evidence type="ECO:0000256" key="8">
    <source>
        <dbReference type="SAM" id="Phobius"/>
    </source>
</evidence>
<reference evidence="10" key="1">
    <citation type="submission" date="2025-08" db="UniProtKB">
        <authorList>
            <consortium name="RefSeq"/>
        </authorList>
    </citation>
    <scope>IDENTIFICATION</scope>
    <source>
        <tissue evidence="10">Sperm</tissue>
    </source>
</reference>
<keyword evidence="3 8" id="KW-1133">Transmembrane helix</keyword>
<dbReference type="KEGG" id="pmrn:116948850"/>
<sequence length="330" mass="36788">MAGDEVQGAGQDMDYNITFPEPLSSAGWSTGPSEEPVVFLLGWAGCRDKHLAKYSSIYQQQGCITVRYTAALRDVFLSDPLGGERLRVVACQLLELLADYGVEGQPVLMHVFSNGGAMLYRRLAQEIAARGHTVQVVGAVFDSAPSDRHVRGLTRALNAILKTRTNTAMRLLALLLYMIVVLFLKFFAIPLGLVKSTYKVLVRGRWRWPELYLYSQADSIVPWRDVCRIAEERRTTGVRVRCHDFVTSEHVSHFRAFPEEYTARCVAFLRECLPGDVAEEEDEVETSDSSTKAEDSDGHGEDAADAIDEGGARRRKGAVWLAKEERPSFP</sequence>
<evidence type="ECO:0000256" key="6">
    <source>
        <dbReference type="ARBA" id="ARBA00034303"/>
    </source>
</evidence>
<dbReference type="InterPro" id="IPR008547">
    <property type="entry name" value="DUF829_TMEM53"/>
</dbReference>
<dbReference type="PANTHER" id="PTHR12265:SF30">
    <property type="entry name" value="TRANSMEMBRANE PROTEIN 53"/>
    <property type="match status" value="1"/>
</dbReference>
<dbReference type="CTD" id="79639"/>
<name>A0AAJ7TPY3_PETMA</name>
<dbReference type="PANTHER" id="PTHR12265">
    <property type="entry name" value="TRANSMEMBRANE PROTEIN 53"/>
    <property type="match status" value="1"/>
</dbReference>
<gene>
    <name evidence="10" type="primary">TMEM53</name>
</gene>
<keyword evidence="9" id="KW-1185">Reference proteome</keyword>
<accession>A0AAJ7TPY3</accession>
<keyword evidence="2 8" id="KW-0812">Transmembrane</keyword>
<feature type="compositionally biased region" description="Basic and acidic residues" evidence="7">
    <location>
        <begin position="291"/>
        <end position="302"/>
    </location>
</feature>
<keyword evidence="4 8" id="KW-0472">Membrane</keyword>
<dbReference type="AlphaFoldDB" id="A0AAJ7TPY3"/>
<dbReference type="RefSeq" id="XP_032821907.1">
    <property type="nucleotide sequence ID" value="XM_032966016.1"/>
</dbReference>
<evidence type="ECO:0000256" key="5">
    <source>
        <dbReference type="ARBA" id="ARBA00023242"/>
    </source>
</evidence>
<dbReference type="InterPro" id="IPR029058">
    <property type="entry name" value="AB_hydrolase_fold"/>
</dbReference>
<keyword evidence="5" id="KW-0539">Nucleus</keyword>
<organism evidence="9 10">
    <name type="scientific">Petromyzon marinus</name>
    <name type="common">Sea lamprey</name>
    <dbReference type="NCBI Taxonomy" id="7757"/>
    <lineage>
        <taxon>Eukaryota</taxon>
        <taxon>Metazoa</taxon>
        <taxon>Chordata</taxon>
        <taxon>Craniata</taxon>
        <taxon>Vertebrata</taxon>
        <taxon>Cyclostomata</taxon>
        <taxon>Hyperoartia</taxon>
        <taxon>Petromyzontiformes</taxon>
        <taxon>Petromyzontidae</taxon>
        <taxon>Petromyzon</taxon>
    </lineage>
</organism>